<dbReference type="Proteomes" id="UP001218188">
    <property type="component" value="Unassembled WGS sequence"/>
</dbReference>
<organism evidence="2 3">
    <name type="scientific">Mycena alexandri</name>
    <dbReference type="NCBI Taxonomy" id="1745969"/>
    <lineage>
        <taxon>Eukaryota</taxon>
        <taxon>Fungi</taxon>
        <taxon>Dikarya</taxon>
        <taxon>Basidiomycota</taxon>
        <taxon>Agaricomycotina</taxon>
        <taxon>Agaricomycetes</taxon>
        <taxon>Agaricomycetidae</taxon>
        <taxon>Agaricales</taxon>
        <taxon>Marasmiineae</taxon>
        <taxon>Mycenaceae</taxon>
        <taxon>Mycena</taxon>
    </lineage>
</organism>
<dbReference type="Pfam" id="PF18758">
    <property type="entry name" value="KDZ"/>
    <property type="match status" value="1"/>
</dbReference>
<dbReference type="PANTHER" id="PTHR33096">
    <property type="entry name" value="CXC2 DOMAIN-CONTAINING PROTEIN"/>
    <property type="match status" value="1"/>
</dbReference>
<evidence type="ECO:0000313" key="3">
    <source>
        <dbReference type="Proteomes" id="UP001218188"/>
    </source>
</evidence>
<reference evidence="2" key="1">
    <citation type="submission" date="2023-03" db="EMBL/GenBank/DDBJ databases">
        <title>Massive genome expansion in bonnet fungi (Mycena s.s.) driven by repeated elements and novel gene families across ecological guilds.</title>
        <authorList>
            <consortium name="Lawrence Berkeley National Laboratory"/>
            <person name="Harder C.B."/>
            <person name="Miyauchi S."/>
            <person name="Viragh M."/>
            <person name="Kuo A."/>
            <person name="Thoen E."/>
            <person name="Andreopoulos B."/>
            <person name="Lu D."/>
            <person name="Skrede I."/>
            <person name="Drula E."/>
            <person name="Henrissat B."/>
            <person name="Morin E."/>
            <person name="Kohler A."/>
            <person name="Barry K."/>
            <person name="LaButti K."/>
            <person name="Morin E."/>
            <person name="Salamov A."/>
            <person name="Lipzen A."/>
            <person name="Mereny Z."/>
            <person name="Hegedus B."/>
            <person name="Baldrian P."/>
            <person name="Stursova M."/>
            <person name="Weitz H."/>
            <person name="Taylor A."/>
            <person name="Grigoriev I.V."/>
            <person name="Nagy L.G."/>
            <person name="Martin F."/>
            <person name="Kauserud H."/>
        </authorList>
    </citation>
    <scope>NUCLEOTIDE SEQUENCE</scope>
    <source>
        <strain evidence="2">CBHHK200</strain>
    </source>
</reference>
<accession>A0AAD6SCX5</accession>
<dbReference type="EMBL" id="JARJCM010000162">
    <property type="protein sequence ID" value="KAJ7024932.1"/>
    <property type="molecule type" value="Genomic_DNA"/>
</dbReference>
<dbReference type="InterPro" id="IPR040521">
    <property type="entry name" value="KDZ"/>
</dbReference>
<comment type="caution">
    <text evidence="2">The sequence shown here is derived from an EMBL/GenBank/DDBJ whole genome shotgun (WGS) entry which is preliminary data.</text>
</comment>
<name>A0AAD6SCX5_9AGAR</name>
<evidence type="ECO:0000259" key="1">
    <source>
        <dbReference type="Pfam" id="PF18803"/>
    </source>
</evidence>
<sequence>MPRFAAVVDVDFGEDPRETTTVIADHGVYFSADGRRRQEEYLNVTHKKRRVQPSELADSYGHWIPVPEDGYDGLEGVSSNSLSPLDAVTSVATKKRKIYASSDDPMSLWRPLKAKFADERLRHAGLGDDFYDPKCAHCKTPYVKHTGRIFKCHDCGQFLQCTTCCLSHHALTPLHVIKEWNGEFWIEASLTALGLVYQLGHGGFPCVVPDDKIYKMVVIEAPIIHQLHIKYCKCSKSDDADNVEQLLRNAWYPATVTDPATCATFKTLDAYRLYNVVGNMNASDFVHAMERATNATASTGMTWLPDRYKQFQRMARQWGFIERVQRAGLPLKPGGLEDVEAGSCAVTCWGCPYEGRNIPDNWRDVDPQSRFLYMLMVAVDANFRLKNRMRANEVDDPSLGPGWGYWVEPQRYTRHLKKYIGEKDLSTCIAFAALLQKDTRITTGLRSSGVGGCVCARHECVRPTGMGDLQKGERYSNMDYIVASALFGFSLMLLTISYDIACQWKKNLPERNDNLPKKLRLPLKDITLQCALPVWHAGSHNEECEKDNSLSYKVGVGKSDGEGVERVWSVLNPAANHTKDAGRGQRADSLEDKIDNHNFLKNIGQGDALQRKLIVAIAERDRQVAAFKEVSATIEAPVKKLWKKQINDWLEKPDSHPNPYTLPRKDCPTEAEVRLEVKKDEDTALAGGSSPLQGRSATALLIAGMQIEEAQRRIIADTAGTALMTADAESKLQDWRRALLVKIDKFRELQRVYMPGAAAVIAASEARRDSDTPAPKAEKIKLFMPSEMPSHAADPLRGCMKGLLDMESKLRVAQCGNALVKLRARLHAKRHFIMFRNEHVTGQIQATKARTLIGQIGERVDACAAKYRHARAALIKLSGVAPAQFLELRPQDIQLDGDAGESDAAARKKLAMISAGRGARAPRNAPGASRRTMSWIWTAVGALDDEEVRLHESVRVEWARARARKTRWEEEVMLLREEMRRVLRYLGWQATWWREHVSARTDNLSPDIAAGIHAYALQQGDLHERLAAFFKAKWNMPALTAAQRLVALEEAAEDEEADLAAFFQ</sequence>
<dbReference type="PANTHER" id="PTHR33096:SF1">
    <property type="entry name" value="CXC1-LIKE CYSTEINE CLUSTER ASSOCIATED WITH KDZ TRANSPOSASES DOMAIN-CONTAINING PROTEIN"/>
    <property type="match status" value="1"/>
</dbReference>
<dbReference type="AlphaFoldDB" id="A0AAD6SCX5"/>
<evidence type="ECO:0000313" key="2">
    <source>
        <dbReference type="EMBL" id="KAJ7024932.1"/>
    </source>
</evidence>
<gene>
    <name evidence="2" type="ORF">C8F04DRAFT_1269809</name>
</gene>
<keyword evidence="3" id="KW-1185">Reference proteome</keyword>
<feature type="domain" description="CxC2-like cysteine cluster KDZ transposase-associated" evidence="1">
    <location>
        <begin position="190"/>
        <end position="296"/>
    </location>
</feature>
<dbReference type="Pfam" id="PF18803">
    <property type="entry name" value="CxC2"/>
    <property type="match status" value="1"/>
</dbReference>
<protein>
    <recommendedName>
        <fullName evidence="1">CxC2-like cysteine cluster KDZ transposase-associated domain-containing protein</fullName>
    </recommendedName>
</protein>
<dbReference type="InterPro" id="IPR041457">
    <property type="entry name" value="CxC2_KDZ-assoc"/>
</dbReference>
<proteinExistence type="predicted"/>